<sequence length="191" mass="22044">MKAFIEILREKYGLAQPEAEKLLEQMELLTYRKGEHIVREGERNSSFYLVADGIWRGHYLRDGVDISLWFAFQGDSIFSSWGYVAGLPSLVSIEAMSDSRVYRISKSKLETFFSSSVLFANIGRVIFERQFLDMENWMINGGAAQAKQRYLTLLEQNPELLQHVPLKHIASYLFITPQSLSRIRAELSKKK</sequence>
<accession>A0A3E4Z4C9</accession>
<gene>
    <name evidence="6" type="ORF">DW204_11520</name>
    <name evidence="5" type="ORF">DW789_09685</name>
    <name evidence="7" type="ORF">DWZ34_07895</name>
    <name evidence="4" type="ORF">DXB87_15605</name>
    <name evidence="3" type="ORF">DXC17_04365</name>
    <name evidence="2" type="ORF">DXD04_09545</name>
</gene>
<evidence type="ECO:0000313" key="13">
    <source>
        <dbReference type="Proteomes" id="UP000285109"/>
    </source>
</evidence>
<dbReference type="EMBL" id="QRJS01000031">
    <property type="protein sequence ID" value="RHH42091.1"/>
    <property type="molecule type" value="Genomic_DNA"/>
</dbReference>
<evidence type="ECO:0000313" key="6">
    <source>
        <dbReference type="EMBL" id="RHH42091.1"/>
    </source>
</evidence>
<dbReference type="Proteomes" id="UP000260780">
    <property type="component" value="Unassembled WGS sequence"/>
</dbReference>
<dbReference type="Gene3D" id="2.60.120.10">
    <property type="entry name" value="Jelly Rolls"/>
    <property type="match status" value="1"/>
</dbReference>
<evidence type="ECO:0000313" key="2">
    <source>
        <dbReference type="EMBL" id="RGK54903.1"/>
    </source>
</evidence>
<dbReference type="RefSeq" id="WP_117672908.1">
    <property type="nucleotide sequence ID" value="NZ_CABOGR010000016.1"/>
</dbReference>
<evidence type="ECO:0000313" key="3">
    <source>
        <dbReference type="EMBL" id="RGM41836.1"/>
    </source>
</evidence>
<feature type="domain" description="Cyclic nucleotide-binding" evidence="1">
    <location>
        <begin position="13"/>
        <end position="113"/>
    </location>
</feature>
<dbReference type="Proteomes" id="UP000284998">
    <property type="component" value="Unassembled WGS sequence"/>
</dbReference>
<dbReference type="EMBL" id="QSJG01000018">
    <property type="protein sequence ID" value="RHD53900.1"/>
    <property type="molecule type" value="Genomic_DNA"/>
</dbReference>
<dbReference type="Proteomes" id="UP000260814">
    <property type="component" value="Unassembled WGS sequence"/>
</dbReference>
<evidence type="ECO:0000259" key="1">
    <source>
        <dbReference type="PROSITE" id="PS50042"/>
    </source>
</evidence>
<dbReference type="EMBL" id="QSTF01000006">
    <property type="protein sequence ID" value="RGM41836.1"/>
    <property type="molecule type" value="Genomic_DNA"/>
</dbReference>
<evidence type="ECO:0000313" key="11">
    <source>
        <dbReference type="Proteomes" id="UP000284361"/>
    </source>
</evidence>
<dbReference type="EMBL" id="QSTW01000028">
    <property type="protein sequence ID" value="RGM86037.1"/>
    <property type="molecule type" value="Genomic_DNA"/>
</dbReference>
<evidence type="ECO:0000313" key="4">
    <source>
        <dbReference type="EMBL" id="RGM86037.1"/>
    </source>
</evidence>
<dbReference type="Proteomes" id="UP000284361">
    <property type="component" value="Unassembled WGS sequence"/>
</dbReference>
<organism evidence="4 9">
    <name type="scientific">Phocaeicola plebeius</name>
    <dbReference type="NCBI Taxonomy" id="310297"/>
    <lineage>
        <taxon>Bacteria</taxon>
        <taxon>Pseudomonadati</taxon>
        <taxon>Bacteroidota</taxon>
        <taxon>Bacteroidia</taxon>
        <taxon>Bacteroidales</taxon>
        <taxon>Bacteroidaceae</taxon>
        <taxon>Phocaeicola</taxon>
    </lineage>
</organism>
<dbReference type="SMART" id="SM00100">
    <property type="entry name" value="cNMP"/>
    <property type="match status" value="1"/>
</dbReference>
<dbReference type="CDD" id="cd00038">
    <property type="entry name" value="CAP_ED"/>
    <property type="match status" value="1"/>
</dbReference>
<evidence type="ECO:0000313" key="5">
    <source>
        <dbReference type="EMBL" id="RHD53900.1"/>
    </source>
</evidence>
<evidence type="ECO:0000313" key="9">
    <source>
        <dbReference type="Proteomes" id="UP000260814"/>
    </source>
</evidence>
<dbReference type="PROSITE" id="PS50042">
    <property type="entry name" value="CNMP_BINDING_3"/>
    <property type="match status" value="1"/>
</dbReference>
<dbReference type="EMBL" id="QRQK01000013">
    <property type="protein sequence ID" value="RHM97034.1"/>
    <property type="molecule type" value="Genomic_DNA"/>
</dbReference>
<evidence type="ECO:0000313" key="12">
    <source>
        <dbReference type="Proteomes" id="UP000284998"/>
    </source>
</evidence>
<reference evidence="8 9" key="1">
    <citation type="submission" date="2018-08" db="EMBL/GenBank/DDBJ databases">
        <title>A genome reference for cultivated species of the human gut microbiota.</title>
        <authorList>
            <person name="Zou Y."/>
            <person name="Xue W."/>
            <person name="Luo G."/>
        </authorList>
    </citation>
    <scope>NUCLEOTIDE SEQUENCE [LARGE SCALE GENOMIC DNA]</scope>
    <source>
        <strain evidence="7 13">AF31-28B-AC</strain>
        <strain evidence="6 12">AM17-44</strain>
        <strain evidence="5 11">AM31-10</strain>
        <strain evidence="4 9">OM06-2</strain>
        <strain evidence="3 8">OM08-14</strain>
        <strain evidence="2 10">TF10-3AC</strain>
    </source>
</reference>
<evidence type="ECO:0000313" key="10">
    <source>
        <dbReference type="Proteomes" id="UP000260862"/>
    </source>
</evidence>
<dbReference type="InterPro" id="IPR014710">
    <property type="entry name" value="RmlC-like_jellyroll"/>
</dbReference>
<dbReference type="Proteomes" id="UP000285109">
    <property type="component" value="Unassembled WGS sequence"/>
</dbReference>
<dbReference type="EMBL" id="QSQT01000016">
    <property type="protein sequence ID" value="RGK54903.1"/>
    <property type="molecule type" value="Genomic_DNA"/>
</dbReference>
<proteinExistence type="predicted"/>
<keyword evidence="10" id="KW-1185">Reference proteome</keyword>
<evidence type="ECO:0000313" key="7">
    <source>
        <dbReference type="EMBL" id="RHM97034.1"/>
    </source>
</evidence>
<dbReference type="Proteomes" id="UP000260862">
    <property type="component" value="Unassembled WGS sequence"/>
</dbReference>
<comment type="caution">
    <text evidence="4">The sequence shown here is derived from an EMBL/GenBank/DDBJ whole genome shotgun (WGS) entry which is preliminary data.</text>
</comment>
<dbReference type="InterPro" id="IPR018490">
    <property type="entry name" value="cNMP-bd_dom_sf"/>
</dbReference>
<evidence type="ECO:0000313" key="8">
    <source>
        <dbReference type="Proteomes" id="UP000260780"/>
    </source>
</evidence>
<dbReference type="InterPro" id="IPR000595">
    <property type="entry name" value="cNMP-bd_dom"/>
</dbReference>
<dbReference type="SUPFAM" id="SSF51206">
    <property type="entry name" value="cAMP-binding domain-like"/>
    <property type="match status" value="1"/>
</dbReference>
<dbReference type="Pfam" id="PF00027">
    <property type="entry name" value="cNMP_binding"/>
    <property type="match status" value="1"/>
</dbReference>
<protein>
    <submittedName>
        <fullName evidence="4">Crp/Fnr family transcriptional regulator</fullName>
    </submittedName>
</protein>
<dbReference type="AlphaFoldDB" id="A0A3E4Z4C9"/>
<name>A0A3E4Z4C9_9BACT</name>